<dbReference type="PANTHER" id="PTHR12714">
    <property type="entry name" value="PROTEIN-S ISOPRENYLCYSTEINE O-METHYLTRANSFERASE"/>
    <property type="match status" value="1"/>
</dbReference>
<name>A0A8E2J743_9APHY</name>
<keyword evidence="5" id="KW-0256">Endoplasmic reticulum</keyword>
<evidence type="ECO:0000256" key="2">
    <source>
        <dbReference type="ARBA" id="ARBA00022692"/>
    </source>
</evidence>
<evidence type="ECO:0000256" key="4">
    <source>
        <dbReference type="ARBA" id="ARBA00023136"/>
    </source>
</evidence>
<comment type="caution">
    <text evidence="5">Lacks conserved residue(s) required for the propagation of feature annotation.</text>
</comment>
<dbReference type="Proteomes" id="UP000250043">
    <property type="component" value="Unassembled WGS sequence"/>
</dbReference>
<evidence type="ECO:0000256" key="1">
    <source>
        <dbReference type="ARBA" id="ARBA00004141"/>
    </source>
</evidence>
<dbReference type="Pfam" id="PF04140">
    <property type="entry name" value="ICMT"/>
    <property type="match status" value="1"/>
</dbReference>
<protein>
    <recommendedName>
        <fullName evidence="5">Protein-S-isoprenylcysteine O-methyltransferase</fullName>
        <ecNumber evidence="5">2.1.1.100</ecNumber>
    </recommendedName>
</protein>
<keyword evidence="4 5" id="KW-0472">Membrane</keyword>
<sequence>MSLDRIPFILTAALANHVSMTPPTPPPAAAEIAKEVSSGERLFSKTVRVLPALSKIIIWVSSLCEMSAILADKYPDNPLAVKILRALTWGSTQSVSRIGITSTFIVGWGLVIAGGIFRWRCYCALGRLFTFEITLRPGHRLVTSGPYSVVRHPSYTALIVGGIGIAICLASPGSWVRESGVLDTTWGRVFAYGWSAWTVYLATMCWMRTPQEDRMLRKQFGKEWEAWAVDVPYRLFPGIF</sequence>
<dbReference type="GO" id="GO:0005789">
    <property type="term" value="C:endoplasmic reticulum membrane"/>
    <property type="evidence" value="ECO:0007669"/>
    <property type="project" value="UniProtKB-SubCell"/>
</dbReference>
<keyword evidence="5" id="KW-0489">Methyltransferase</keyword>
<keyword evidence="2 5" id="KW-0812">Transmembrane</keyword>
<evidence type="ECO:0000313" key="6">
    <source>
        <dbReference type="EMBL" id="OCH94852.1"/>
    </source>
</evidence>
<dbReference type="GO" id="GO:0032259">
    <property type="term" value="P:methylation"/>
    <property type="evidence" value="ECO:0007669"/>
    <property type="project" value="UniProtKB-KW"/>
</dbReference>
<dbReference type="Gene3D" id="1.20.120.1630">
    <property type="match status" value="1"/>
</dbReference>
<evidence type="ECO:0000313" key="7">
    <source>
        <dbReference type="Proteomes" id="UP000250043"/>
    </source>
</evidence>
<organism evidence="6 7">
    <name type="scientific">Obba rivulosa</name>
    <dbReference type="NCBI Taxonomy" id="1052685"/>
    <lineage>
        <taxon>Eukaryota</taxon>
        <taxon>Fungi</taxon>
        <taxon>Dikarya</taxon>
        <taxon>Basidiomycota</taxon>
        <taxon>Agaricomycotina</taxon>
        <taxon>Agaricomycetes</taxon>
        <taxon>Polyporales</taxon>
        <taxon>Gelatoporiaceae</taxon>
        <taxon>Obba</taxon>
    </lineage>
</organism>
<evidence type="ECO:0000256" key="3">
    <source>
        <dbReference type="ARBA" id="ARBA00022989"/>
    </source>
</evidence>
<dbReference type="EC" id="2.1.1.100" evidence="5"/>
<dbReference type="EMBL" id="KV722340">
    <property type="protein sequence ID" value="OCH94852.1"/>
    <property type="molecule type" value="Genomic_DNA"/>
</dbReference>
<proteinExistence type="inferred from homology"/>
<dbReference type="GO" id="GO:0004671">
    <property type="term" value="F:protein C-terminal S-isoprenylcysteine carboxyl O-methyltransferase activity"/>
    <property type="evidence" value="ECO:0007669"/>
    <property type="project" value="UniProtKB-EC"/>
</dbReference>
<dbReference type="OrthoDB" id="422086at2759"/>
<feature type="transmembrane region" description="Helical" evidence="5">
    <location>
        <begin position="155"/>
        <end position="177"/>
    </location>
</feature>
<accession>A0A8E2J743</accession>
<gene>
    <name evidence="6" type="ORF">OBBRIDRAFT_884409</name>
</gene>
<feature type="transmembrane region" description="Helical" evidence="5">
    <location>
        <begin position="98"/>
        <end position="117"/>
    </location>
</feature>
<keyword evidence="3 5" id="KW-1133">Transmembrane helix</keyword>
<keyword evidence="5" id="KW-0808">Transferase</keyword>
<reference evidence="6 7" key="1">
    <citation type="submission" date="2016-07" db="EMBL/GenBank/DDBJ databases">
        <title>Draft genome of the white-rot fungus Obba rivulosa 3A-2.</title>
        <authorList>
            <consortium name="DOE Joint Genome Institute"/>
            <person name="Miettinen O."/>
            <person name="Riley R."/>
            <person name="Acob R."/>
            <person name="Barry K."/>
            <person name="Cullen D."/>
            <person name="De Vries R."/>
            <person name="Hainaut M."/>
            <person name="Hatakka A."/>
            <person name="Henrissat B."/>
            <person name="Hilden K."/>
            <person name="Kuo R."/>
            <person name="Labutti K."/>
            <person name="Lipzen A."/>
            <person name="Makela M.R."/>
            <person name="Sandor L."/>
            <person name="Spatafora J.W."/>
            <person name="Grigoriev I.V."/>
            <person name="Hibbett D.S."/>
        </authorList>
    </citation>
    <scope>NUCLEOTIDE SEQUENCE [LARGE SCALE GENOMIC DNA]</scope>
    <source>
        <strain evidence="6 7">3A-2</strain>
    </source>
</reference>
<evidence type="ECO:0000256" key="5">
    <source>
        <dbReference type="RuleBase" id="RU362022"/>
    </source>
</evidence>
<keyword evidence="7" id="KW-1185">Reference proteome</keyword>
<dbReference type="AlphaFoldDB" id="A0A8E2J743"/>
<keyword evidence="5" id="KW-0949">S-adenosyl-L-methionine</keyword>
<dbReference type="InterPro" id="IPR007269">
    <property type="entry name" value="ICMT_MeTrfase"/>
</dbReference>
<feature type="transmembrane region" description="Helical" evidence="5">
    <location>
        <begin position="189"/>
        <end position="207"/>
    </location>
</feature>
<comment type="catalytic activity">
    <reaction evidence="5">
        <text>[protein]-C-terminal S-[(2E,6E)-farnesyl]-L-cysteine + S-adenosyl-L-methionine = [protein]-C-terminal S-[(2E,6E)-farnesyl]-L-cysteine methyl ester + S-adenosyl-L-homocysteine</text>
        <dbReference type="Rhea" id="RHEA:21672"/>
        <dbReference type="Rhea" id="RHEA-COMP:12125"/>
        <dbReference type="Rhea" id="RHEA-COMP:12126"/>
        <dbReference type="ChEBI" id="CHEBI:57856"/>
        <dbReference type="ChEBI" id="CHEBI:59789"/>
        <dbReference type="ChEBI" id="CHEBI:90510"/>
        <dbReference type="ChEBI" id="CHEBI:90511"/>
        <dbReference type="EC" id="2.1.1.100"/>
    </reaction>
</comment>
<comment type="similarity">
    <text evidence="5">Belongs to the class VI-like SAM-binding methyltransferase superfamily. Isoprenylcysteine carboxyl methyltransferase family.</text>
</comment>
<comment type="subcellular location">
    <subcellularLocation>
        <location evidence="5">Endoplasmic reticulum membrane</location>
        <topology evidence="5">Multi-pass membrane protein</topology>
    </subcellularLocation>
    <subcellularLocation>
        <location evidence="1">Membrane</location>
        <topology evidence="1">Multi-pass membrane protein</topology>
    </subcellularLocation>
</comment>
<dbReference type="PANTHER" id="PTHR12714:SF9">
    <property type="entry name" value="PROTEIN-S-ISOPRENYLCYSTEINE O-METHYLTRANSFERASE"/>
    <property type="match status" value="1"/>
</dbReference>